<organism evidence="1 2">
    <name type="scientific">Heliobacterium chlorum</name>
    <dbReference type="NCBI Taxonomy" id="2698"/>
    <lineage>
        <taxon>Bacteria</taxon>
        <taxon>Bacillati</taxon>
        <taxon>Bacillota</taxon>
        <taxon>Clostridia</taxon>
        <taxon>Eubacteriales</taxon>
        <taxon>Heliobacteriaceae</taxon>
        <taxon>Heliobacterium</taxon>
    </lineage>
</organism>
<reference evidence="1 2" key="1">
    <citation type="submission" date="2020-07" db="EMBL/GenBank/DDBJ databases">
        <title>Draft whole-genome sequence of Heliobacterium chlorum DSM 3682, type strain.</title>
        <authorList>
            <person name="Kyndt J.A."/>
            <person name="Meyer T.E."/>
            <person name="Imhoff J.F."/>
        </authorList>
    </citation>
    <scope>NUCLEOTIDE SEQUENCE [LARGE SCALE GENOMIC DNA]</scope>
    <source>
        <strain evidence="1 2">DSM 3682</strain>
    </source>
</reference>
<evidence type="ECO:0000313" key="2">
    <source>
        <dbReference type="Proteomes" id="UP000617402"/>
    </source>
</evidence>
<evidence type="ECO:0000313" key="1">
    <source>
        <dbReference type="EMBL" id="MBC9783820.1"/>
    </source>
</evidence>
<dbReference type="Proteomes" id="UP000617402">
    <property type="component" value="Unassembled WGS sequence"/>
</dbReference>
<keyword evidence="2" id="KW-1185">Reference proteome</keyword>
<dbReference type="RefSeq" id="WP_188038967.1">
    <property type="nucleotide sequence ID" value="NZ_JACVHF010000003.1"/>
</dbReference>
<gene>
    <name evidence="1" type="ORF">H1S01_04770</name>
</gene>
<sequence length="495" mass="57125">MKIFIHYDHPSTVSELVRKLAAKGIDVTAGRGAPDEPVDWWIEWGEGKKIDLEAAERYFNVPWEQRRTGRSQMEDILSLNHLQAFLGDDGTNWPVSVWPKEYLVYLWDSKVVGVQRKVLLTQQLRDLTSNKAFIPSFQWVEQLSPWEEERLAAIAMRALHCLGLDFGKVHLGINRSRGPILLGIDRSPMVLKRLAQLYADAIVTSFAEWEQEPAFSLGSDPEFMLFLTPGQRMVPASRFFPRTGIVGCDNRRAFGASDDLPLAEIRPEPANTVTEAMKQLRRALNEANRLCPYSNVSWHAGSEPYPGYPIGGHIHFGGLRPNSQLIRALDQYLAMPLLFLENGETAARRRQFYGSLGDYRRKPHGFEYRTPSSWLTSPELAWVALSLASLIGRRYKYLCRWDFYQFEIQEAFYKGKIDELLPLLKTTLLELNAVEPTEETKKLTQTFWSLYEKRQGMSEEVNLRETWRLPVGLQRYRYVPRPRHNFSWITGNVMR</sequence>
<name>A0ABR7T1I5_HELCL</name>
<dbReference type="InterPro" id="IPR025681">
    <property type="entry name" value="COOH-NH2_lig"/>
</dbReference>
<evidence type="ECO:0008006" key="3">
    <source>
        <dbReference type="Google" id="ProtNLM"/>
    </source>
</evidence>
<comment type="caution">
    <text evidence="1">The sequence shown here is derived from an EMBL/GenBank/DDBJ whole genome shotgun (WGS) entry which is preliminary data.</text>
</comment>
<accession>A0ABR7T1I5</accession>
<dbReference type="EMBL" id="JACVHF010000003">
    <property type="protein sequence ID" value="MBC9783820.1"/>
    <property type="molecule type" value="Genomic_DNA"/>
</dbReference>
<protein>
    <recommendedName>
        <fullName evidence="3">PhiEco32-like amidoligase-type 2 protein</fullName>
    </recommendedName>
</protein>
<dbReference type="Pfam" id="PF14395">
    <property type="entry name" value="COOH-NH2_lig"/>
    <property type="match status" value="1"/>
</dbReference>
<proteinExistence type="predicted"/>